<reference evidence="1" key="1">
    <citation type="submission" date="2021-05" db="EMBL/GenBank/DDBJ databases">
        <authorList>
            <person name="Pan Q."/>
            <person name="Jouanno E."/>
            <person name="Zahm M."/>
            <person name="Klopp C."/>
            <person name="Cabau C."/>
            <person name="Louis A."/>
            <person name="Berthelot C."/>
            <person name="Parey E."/>
            <person name="Roest Crollius H."/>
            <person name="Montfort J."/>
            <person name="Robinson-Rechavi M."/>
            <person name="Bouchez O."/>
            <person name="Lampietro C."/>
            <person name="Lopez Roques C."/>
            <person name="Donnadieu C."/>
            <person name="Postlethwait J."/>
            <person name="Bobe J."/>
            <person name="Dillon D."/>
            <person name="Chandos A."/>
            <person name="von Hippel F."/>
            <person name="Guiguen Y."/>
        </authorList>
    </citation>
    <scope>NUCLEOTIDE SEQUENCE</scope>
    <source>
        <strain evidence="1">YG-Jan2019</strain>
    </source>
</reference>
<evidence type="ECO:0000313" key="1">
    <source>
        <dbReference type="EMBL" id="KAJ8007105.1"/>
    </source>
</evidence>
<comment type="caution">
    <text evidence="1">The sequence shown here is derived from an EMBL/GenBank/DDBJ whole genome shotgun (WGS) entry which is preliminary data.</text>
</comment>
<dbReference type="EMBL" id="CM055736">
    <property type="protein sequence ID" value="KAJ8007105.1"/>
    <property type="molecule type" value="Genomic_DNA"/>
</dbReference>
<dbReference type="Proteomes" id="UP001157502">
    <property type="component" value="Chromosome 9"/>
</dbReference>
<protein>
    <submittedName>
        <fullName evidence="1">Uncharacterized protein</fullName>
    </submittedName>
</protein>
<organism evidence="1 2">
    <name type="scientific">Dallia pectoralis</name>
    <name type="common">Alaska blackfish</name>
    <dbReference type="NCBI Taxonomy" id="75939"/>
    <lineage>
        <taxon>Eukaryota</taxon>
        <taxon>Metazoa</taxon>
        <taxon>Chordata</taxon>
        <taxon>Craniata</taxon>
        <taxon>Vertebrata</taxon>
        <taxon>Euteleostomi</taxon>
        <taxon>Actinopterygii</taxon>
        <taxon>Neopterygii</taxon>
        <taxon>Teleostei</taxon>
        <taxon>Protacanthopterygii</taxon>
        <taxon>Esociformes</taxon>
        <taxon>Umbridae</taxon>
        <taxon>Dallia</taxon>
    </lineage>
</organism>
<accession>A0ACC2GUL0</accession>
<gene>
    <name evidence="1" type="ORF">DPEC_G00114110</name>
</gene>
<proteinExistence type="predicted"/>
<name>A0ACC2GUL0_DALPE</name>
<evidence type="ECO:0000313" key="2">
    <source>
        <dbReference type="Proteomes" id="UP001157502"/>
    </source>
</evidence>
<sequence length="115" mass="13450">MHTTYLINSMHHLQIYIDHGHIVEFLQRSYWQIRWRLPSTIVHKACAHGRRHCAHSREEKSCFCRTFDFGSEHFDNREADTIITIASLVSSLQLSTLMSGYQCICILQMSVFYGS</sequence>
<keyword evidence="2" id="KW-1185">Reference proteome</keyword>